<evidence type="ECO:0000259" key="1">
    <source>
        <dbReference type="Pfam" id="PF00578"/>
    </source>
</evidence>
<sequence length="335" mass="37461">MAFFFFHIMPRNFYLFLAILFLVSCGEDSKHFKIEGRLLQMNQGEFYIYSNDPGINGIDTIKVQGGRFSYEMPCLSPVTLTLVFPNFSTTPVFAEPGKTAEIDGDASHLKMLKIKGTKDNELMTDFRSQISNASPPEIKHDVELFIKDHPASPVGVWLLEKYFIATSNPDYQTVDRLVKILMAEQSGNNSLKRLAQSISKLNDISVGKRLPSFFVYDINGQPISSSELSAGTAVICVWATWSYDSTDFLRQLQTLKQTSSIKVVTINVDPSKYDCRNFTKNNQITLPVICTGEMFDTPLLKQLGLLSAPENLVVKNGKIIGHGLSSQELTRLLGH</sequence>
<dbReference type="InterPro" id="IPR025380">
    <property type="entry name" value="DUF4369"/>
</dbReference>
<dbReference type="EMBL" id="GL945017">
    <property type="protein sequence ID" value="EGN56112.1"/>
    <property type="molecule type" value="Genomic_DNA"/>
</dbReference>
<evidence type="ECO:0000259" key="2">
    <source>
        <dbReference type="Pfam" id="PF14289"/>
    </source>
</evidence>
<keyword evidence="4" id="KW-1185">Reference proteome</keyword>
<feature type="domain" description="DUF4369" evidence="2">
    <location>
        <begin position="32"/>
        <end position="123"/>
    </location>
</feature>
<evidence type="ECO:0000313" key="3">
    <source>
        <dbReference type="EMBL" id="EGN56112.1"/>
    </source>
</evidence>
<name>F8N5V0_9BACT</name>
<dbReference type="HOGENOM" id="CLU_042529_1_0_10"/>
<evidence type="ECO:0000313" key="4">
    <source>
        <dbReference type="Proteomes" id="UP000002772"/>
    </source>
</evidence>
<dbReference type="STRING" id="688246.Premu_0637"/>
<dbReference type="GO" id="GO:0016209">
    <property type="term" value="F:antioxidant activity"/>
    <property type="evidence" value="ECO:0007669"/>
    <property type="project" value="InterPro"/>
</dbReference>
<protein>
    <submittedName>
        <fullName evidence="3">Alkyl hydroperoxide reductase/ Thiol specific antioxidant/ Mal allergen</fullName>
    </submittedName>
</protein>
<dbReference type="InterPro" id="IPR000866">
    <property type="entry name" value="AhpC/TSA"/>
</dbReference>
<dbReference type="InterPro" id="IPR036249">
    <property type="entry name" value="Thioredoxin-like_sf"/>
</dbReference>
<dbReference type="AlphaFoldDB" id="F8N5V0"/>
<dbReference type="Pfam" id="PF00578">
    <property type="entry name" value="AhpC-TSA"/>
    <property type="match status" value="1"/>
</dbReference>
<dbReference type="SUPFAM" id="SSF52833">
    <property type="entry name" value="Thioredoxin-like"/>
    <property type="match status" value="1"/>
</dbReference>
<organism evidence="3 4">
    <name type="scientific">Hallella multisaccharivorax DSM 17128</name>
    <dbReference type="NCBI Taxonomy" id="688246"/>
    <lineage>
        <taxon>Bacteria</taxon>
        <taxon>Pseudomonadati</taxon>
        <taxon>Bacteroidota</taxon>
        <taxon>Bacteroidia</taxon>
        <taxon>Bacteroidales</taxon>
        <taxon>Prevotellaceae</taxon>
        <taxon>Hallella</taxon>
    </lineage>
</organism>
<dbReference type="Proteomes" id="UP000002772">
    <property type="component" value="Unassembled WGS sequence"/>
</dbReference>
<dbReference type="eggNOG" id="COG0526">
    <property type="taxonomic scope" value="Bacteria"/>
</dbReference>
<dbReference type="GO" id="GO:0016491">
    <property type="term" value="F:oxidoreductase activity"/>
    <property type="evidence" value="ECO:0007669"/>
    <property type="project" value="InterPro"/>
</dbReference>
<accession>F8N5V0</accession>
<dbReference type="Pfam" id="PF14289">
    <property type="entry name" value="DUF4369"/>
    <property type="match status" value="1"/>
</dbReference>
<gene>
    <name evidence="3" type="ORF">Premu_0637</name>
</gene>
<dbReference type="RefSeq" id="WP_007573051.1">
    <property type="nucleotide sequence ID" value="NZ_BPTS01000001.1"/>
</dbReference>
<feature type="domain" description="Alkyl hydroperoxide reductase subunit C/ Thiol specific antioxidant" evidence="1">
    <location>
        <begin position="206"/>
        <end position="290"/>
    </location>
</feature>
<dbReference type="Gene3D" id="3.40.30.10">
    <property type="entry name" value="Glutaredoxin"/>
    <property type="match status" value="1"/>
</dbReference>
<proteinExistence type="predicted"/>
<reference evidence="4" key="1">
    <citation type="journal article" date="2011" name="Stand. Genomic Sci.">
        <title>Non-contiguous finished genome sequence of the opportunistic oral pathogen Prevotella multisaccharivorax type strain (PPPA20).</title>
        <authorList>
            <person name="Pati A."/>
            <person name="Gronow S."/>
            <person name="Lu M."/>
            <person name="Lapidus A."/>
            <person name="Nolan M."/>
            <person name="Lucas S."/>
            <person name="Hammon N."/>
            <person name="Deshpande S."/>
            <person name="Cheng J.F."/>
            <person name="Tapia R."/>
            <person name="Han C."/>
            <person name="Goodwin L."/>
            <person name="Pitluck S."/>
            <person name="Liolios K."/>
            <person name="Pagani I."/>
            <person name="Mavromatis K."/>
            <person name="Mikhailova N."/>
            <person name="Huntemann M."/>
            <person name="Chen A."/>
            <person name="Palaniappan K."/>
            <person name="Land M."/>
            <person name="Hauser L."/>
            <person name="Detter J.C."/>
            <person name="Brambilla E.M."/>
            <person name="Rohde M."/>
            <person name="Goker M."/>
            <person name="Woyke T."/>
            <person name="Bristow J."/>
            <person name="Eisen J.A."/>
            <person name="Markowitz V."/>
            <person name="Hugenholtz P."/>
            <person name="Kyrpides N.C."/>
            <person name="Klenk H.P."/>
            <person name="Ivanova N."/>
        </authorList>
    </citation>
    <scope>NUCLEOTIDE SEQUENCE [LARGE SCALE GENOMIC DNA]</scope>
    <source>
        <strain evidence="4">DSM 17128</strain>
    </source>
</reference>